<proteinExistence type="predicted"/>
<keyword evidence="4" id="KW-0031">Aminopeptidase</keyword>
<dbReference type="InterPro" id="IPR014782">
    <property type="entry name" value="Peptidase_M1_dom"/>
</dbReference>
<feature type="region of interest" description="Disordered" evidence="1">
    <location>
        <begin position="270"/>
        <end position="294"/>
    </location>
</feature>
<feature type="transmembrane region" description="Helical" evidence="2">
    <location>
        <begin position="441"/>
        <end position="463"/>
    </location>
</feature>
<dbReference type="PANTHER" id="PTHR43471:SF12">
    <property type="entry name" value="HYPOTHETICAL MEMBRANE PROTEIN, CONSERVED"/>
    <property type="match status" value="1"/>
</dbReference>
<dbReference type="PANTHER" id="PTHR43471">
    <property type="entry name" value="ABC TRANSPORTER PERMEASE"/>
    <property type="match status" value="1"/>
</dbReference>
<name>A0ABU3Q5N4_9SPHN</name>
<protein>
    <submittedName>
        <fullName evidence="4">M1 family aminopeptidase</fullName>
    </submittedName>
</protein>
<dbReference type="Pfam" id="PF01433">
    <property type="entry name" value="Peptidase_M1"/>
    <property type="match status" value="1"/>
</dbReference>
<feature type="transmembrane region" description="Helical" evidence="2">
    <location>
        <begin position="100"/>
        <end position="122"/>
    </location>
</feature>
<feature type="transmembrane region" description="Helical" evidence="2">
    <location>
        <begin position="564"/>
        <end position="585"/>
    </location>
</feature>
<feature type="domain" description="Peptidase M1 membrane alanine aminopeptidase" evidence="3">
    <location>
        <begin position="867"/>
        <end position="1058"/>
    </location>
</feature>
<feature type="transmembrane region" description="Helical" evidence="2">
    <location>
        <begin position="243"/>
        <end position="260"/>
    </location>
</feature>
<feature type="transmembrane region" description="Helical" evidence="2">
    <location>
        <begin position="470"/>
        <end position="491"/>
    </location>
</feature>
<feature type="transmembrane region" description="Helical" evidence="2">
    <location>
        <begin position="319"/>
        <end position="338"/>
    </location>
</feature>
<dbReference type="InterPro" id="IPR027268">
    <property type="entry name" value="Peptidase_M4/M1_CTD_sf"/>
</dbReference>
<evidence type="ECO:0000313" key="5">
    <source>
        <dbReference type="Proteomes" id="UP001259572"/>
    </source>
</evidence>
<keyword evidence="2" id="KW-0472">Membrane</keyword>
<keyword evidence="2" id="KW-1133">Transmembrane helix</keyword>
<gene>
    <name evidence="4" type="ORF">RQX22_06560</name>
</gene>
<feature type="transmembrane region" description="Helical" evidence="2">
    <location>
        <begin position="358"/>
        <end position="375"/>
    </location>
</feature>
<evidence type="ECO:0000313" key="4">
    <source>
        <dbReference type="EMBL" id="MDT9598607.1"/>
    </source>
</evidence>
<feature type="compositionally biased region" description="Pro residues" evidence="1">
    <location>
        <begin position="280"/>
        <end position="292"/>
    </location>
</feature>
<reference evidence="4 5" key="1">
    <citation type="submission" date="2023-05" db="EMBL/GenBank/DDBJ databases">
        <authorList>
            <person name="Guo Y."/>
        </authorList>
    </citation>
    <scope>NUCLEOTIDE SEQUENCE [LARGE SCALE GENOMIC DNA]</scope>
    <source>
        <strain evidence="4 5">GR2756</strain>
    </source>
</reference>
<evidence type="ECO:0000256" key="2">
    <source>
        <dbReference type="SAM" id="Phobius"/>
    </source>
</evidence>
<sequence>MFTDIARFELRYQMRQPIFWVVILVVFVFAFATVALDQLDIGAGGNVLKNSPYAILQTHLVMSMFFMFVTTAFVANIVVRDEDTGFAPIIRATPVRKRDYLFGRFTGAFCAAAISFLAVPLGGLVGSMMPWIDPETLGPVPAGAYVFGYAILALPGLWLTATLFFAVATLTRSMMWTYVCVVALLIVYVIADVVLGRPHLETVAAMADPFGLSAYALATQYWTATERNSMVPALEGLLLWNRMLWFGAGVGLLFFAYAYFRPEGKARATARADGETTQDVPPPQASGPPSAPPIGRSAAAWAQLLCRTRFELMQVFRSPAFAVLLLLGLFNALAGLLLSDDLYGARLYPVTRRIIETLRSSFSLVPVVVAIYYAGELVWRERDRRIHEIVDATPAPDWILIVPKVVAIALALITMLVTSTLAGVALQLGSGFSEFEMAKYLGWYLLPKAVDWMLIAILAVALQSVAPTKYLGWGLMLLYLVLTLISAQIGLDHNLLLYGQSPSVPLSDMNGTGIAGIAAWWFRAYWLSFSVLLLVLAHVLWRRGSETRLAPRLMLLPQWLMKGAAGKIALASLLVFALLGSFIFLNTNVWNEYRDANESDRFSADLEKTLLRYERLPQPAVTDVKLELAIDPVKPSLITRGHYVLENKTASALRHVHLRWDRDTRVTRLNVENARLEKTYGKFNYQIFRFARDLAPGERALLSFETVRSQRGFKNSGNMNRIVGNGTFVDNTEFAPMVGMSRRGLLADRTKRRRYGLPPELRMHPLADIAARRRSYIETDIVNSDITVTTAADQIPIAPGSKVSDVVTAGRRTARFVSDAPVQNFFSIQSARYAVKTRNRKGVSLEVYYHPQHAWNVDRMLTALEAGLDYFQENFGPYQYRQARIVEFPAYDMFAQAFAGTMPYSESLGFITDLRDRSKIDYVTYVTAHELGHQWWAHQVVGANVAGATSLSETLAQYSAIMVMEKLYGPEKIRQFLKFELDAYLKARGREIVEEVPLMRVENQGYIHYRKGSLVMYLLRDQMGEAAVNRALRRLIDRFGARNPPYPTSLDLIAALRAEAKPEQQRMITDLFEKITLYDVRTVGAASRRRPDGRWDVAVTVLAKKFYADGQGQEREVPLVEHFDVGLFTEAPGSNTFGPEKVILLETRPLRSGQQVLRFVTDRAPAYAGADPYNKRIDRRSGDNLAQVVVR</sequence>
<keyword evidence="4" id="KW-0378">Hydrolase</keyword>
<dbReference type="GO" id="GO:0004177">
    <property type="term" value="F:aminopeptidase activity"/>
    <property type="evidence" value="ECO:0007669"/>
    <property type="project" value="UniProtKB-KW"/>
</dbReference>
<feature type="transmembrane region" description="Helical" evidence="2">
    <location>
        <begin position="175"/>
        <end position="196"/>
    </location>
</feature>
<dbReference type="Proteomes" id="UP001259572">
    <property type="component" value="Unassembled WGS sequence"/>
</dbReference>
<feature type="transmembrane region" description="Helical" evidence="2">
    <location>
        <begin position="56"/>
        <end position="79"/>
    </location>
</feature>
<comment type="caution">
    <text evidence="4">The sequence shown here is derived from an EMBL/GenBank/DDBJ whole genome shotgun (WGS) entry which is preliminary data.</text>
</comment>
<evidence type="ECO:0000256" key="1">
    <source>
        <dbReference type="SAM" id="MobiDB-lite"/>
    </source>
</evidence>
<dbReference type="Gene3D" id="1.10.390.10">
    <property type="entry name" value="Neutral Protease Domain 2"/>
    <property type="match status" value="1"/>
</dbReference>
<feature type="transmembrane region" description="Helical" evidence="2">
    <location>
        <begin position="17"/>
        <end position="36"/>
    </location>
</feature>
<dbReference type="EMBL" id="JAVUPU010000003">
    <property type="protein sequence ID" value="MDT9598607.1"/>
    <property type="molecule type" value="Genomic_DNA"/>
</dbReference>
<feature type="transmembrane region" description="Helical" evidence="2">
    <location>
        <begin position="524"/>
        <end position="543"/>
    </location>
</feature>
<dbReference type="RefSeq" id="WP_315724814.1">
    <property type="nucleotide sequence ID" value="NZ_JAVUPU010000003.1"/>
</dbReference>
<accession>A0ABU3Q5N4</accession>
<evidence type="ECO:0000259" key="3">
    <source>
        <dbReference type="Pfam" id="PF01433"/>
    </source>
</evidence>
<keyword evidence="4" id="KW-0645">Protease</keyword>
<feature type="transmembrane region" description="Helical" evidence="2">
    <location>
        <begin position="405"/>
        <end position="429"/>
    </location>
</feature>
<keyword evidence="2" id="KW-0812">Transmembrane</keyword>
<keyword evidence="5" id="KW-1185">Reference proteome</keyword>
<organism evidence="4 5">
    <name type="scientific">Sphingosinicella rhizophila</name>
    <dbReference type="NCBI Taxonomy" id="3050082"/>
    <lineage>
        <taxon>Bacteria</taxon>
        <taxon>Pseudomonadati</taxon>
        <taxon>Pseudomonadota</taxon>
        <taxon>Alphaproteobacteria</taxon>
        <taxon>Sphingomonadales</taxon>
        <taxon>Sphingosinicellaceae</taxon>
        <taxon>Sphingosinicella</taxon>
    </lineage>
</organism>
<feature type="transmembrane region" description="Helical" evidence="2">
    <location>
        <begin position="142"/>
        <end position="168"/>
    </location>
</feature>
<dbReference type="SUPFAM" id="SSF55486">
    <property type="entry name" value="Metalloproteases ('zincins'), catalytic domain"/>
    <property type="match status" value="1"/>
</dbReference>